<dbReference type="InParanoid" id="A0A409Y4L4"/>
<evidence type="ECO:0000256" key="1">
    <source>
        <dbReference type="SAM" id="Coils"/>
    </source>
</evidence>
<evidence type="ECO:0000313" key="3">
    <source>
        <dbReference type="EMBL" id="PPQ97918.1"/>
    </source>
</evidence>
<keyword evidence="4" id="KW-1185">Reference proteome</keyword>
<feature type="compositionally biased region" description="Low complexity" evidence="2">
    <location>
        <begin position="137"/>
        <end position="152"/>
    </location>
</feature>
<protein>
    <recommendedName>
        <fullName evidence="5">BZIP domain-containing protein</fullName>
    </recommendedName>
</protein>
<feature type="region of interest" description="Disordered" evidence="2">
    <location>
        <begin position="137"/>
        <end position="164"/>
    </location>
</feature>
<feature type="coiled-coil region" evidence="1">
    <location>
        <begin position="26"/>
        <end position="53"/>
    </location>
</feature>
<gene>
    <name evidence="3" type="ORF">CVT26_002989</name>
</gene>
<dbReference type="STRING" id="231916.A0A409Y4L4"/>
<evidence type="ECO:0000256" key="2">
    <source>
        <dbReference type="SAM" id="MobiDB-lite"/>
    </source>
</evidence>
<organism evidence="3 4">
    <name type="scientific">Gymnopilus dilepis</name>
    <dbReference type="NCBI Taxonomy" id="231916"/>
    <lineage>
        <taxon>Eukaryota</taxon>
        <taxon>Fungi</taxon>
        <taxon>Dikarya</taxon>
        <taxon>Basidiomycota</taxon>
        <taxon>Agaricomycotina</taxon>
        <taxon>Agaricomycetes</taxon>
        <taxon>Agaricomycetidae</taxon>
        <taxon>Agaricales</taxon>
        <taxon>Agaricineae</taxon>
        <taxon>Hymenogastraceae</taxon>
        <taxon>Gymnopilus</taxon>
    </lineage>
</organism>
<feature type="region of interest" description="Disordered" evidence="2">
    <location>
        <begin position="53"/>
        <end position="78"/>
    </location>
</feature>
<feature type="region of interest" description="Disordered" evidence="2">
    <location>
        <begin position="89"/>
        <end position="108"/>
    </location>
</feature>
<feature type="region of interest" description="Disordered" evidence="2">
    <location>
        <begin position="250"/>
        <end position="314"/>
    </location>
</feature>
<dbReference type="Gene3D" id="1.20.5.170">
    <property type="match status" value="1"/>
</dbReference>
<dbReference type="EMBL" id="NHYE01001166">
    <property type="protein sequence ID" value="PPQ97918.1"/>
    <property type="molecule type" value="Genomic_DNA"/>
</dbReference>
<evidence type="ECO:0000313" key="4">
    <source>
        <dbReference type="Proteomes" id="UP000284706"/>
    </source>
</evidence>
<reference evidence="3 4" key="1">
    <citation type="journal article" date="2018" name="Evol. Lett.">
        <title>Horizontal gene cluster transfer increased hallucinogenic mushroom diversity.</title>
        <authorList>
            <person name="Reynolds H.T."/>
            <person name="Vijayakumar V."/>
            <person name="Gluck-Thaler E."/>
            <person name="Korotkin H.B."/>
            <person name="Matheny P.B."/>
            <person name="Slot J.C."/>
        </authorList>
    </citation>
    <scope>NUCLEOTIDE SEQUENCE [LARGE SCALE GENOMIC DNA]</scope>
    <source>
        <strain evidence="3 4">SRW20</strain>
    </source>
</reference>
<dbReference type="AlphaFoldDB" id="A0A409Y4L4"/>
<proteinExistence type="predicted"/>
<dbReference type="Proteomes" id="UP000284706">
    <property type="component" value="Unassembled WGS sequence"/>
</dbReference>
<sequence length="314" mass="35227">MSFKGGRKRNDNLPPTRARDVQRAFRARRAAHLQALEQRISELEEENGCLRQALNLPPSTRPPLGRGPTGIDKPKPYDRSRFQSLSLLSGHDSSSADCPTSRVSSESPLAATVSMFSRSMTVVELSAWNDTIKLVDHQQPQQPQQHQQQQHHSQPELTTPSEPAYHIAPIPIKPIQCPTYSTTFPSASRSLSNNLYTAPTIHHPHSSDRPLCQSYNSHDFDFLQEIPEEHCTHYSYLQTFPSHDANMHNQTPPPPDPAPIHTHIHAHHHNQRESPISYHPQGRAMTDPHGLPIGESISHLPNPAQIPSHPRTPD</sequence>
<comment type="caution">
    <text evidence="3">The sequence shown here is derived from an EMBL/GenBank/DDBJ whole genome shotgun (WGS) entry which is preliminary data.</text>
</comment>
<dbReference type="InterPro" id="IPR046347">
    <property type="entry name" value="bZIP_sf"/>
</dbReference>
<evidence type="ECO:0008006" key="5">
    <source>
        <dbReference type="Google" id="ProtNLM"/>
    </source>
</evidence>
<keyword evidence="1" id="KW-0175">Coiled coil</keyword>
<dbReference type="OrthoDB" id="2552152at2759"/>
<name>A0A409Y4L4_9AGAR</name>
<dbReference type="GO" id="GO:0003700">
    <property type="term" value="F:DNA-binding transcription factor activity"/>
    <property type="evidence" value="ECO:0007669"/>
    <property type="project" value="InterPro"/>
</dbReference>
<accession>A0A409Y4L4</accession>
<feature type="compositionally biased region" description="Polar residues" evidence="2">
    <location>
        <begin position="96"/>
        <end position="107"/>
    </location>
</feature>
<dbReference type="SUPFAM" id="SSF57959">
    <property type="entry name" value="Leucine zipper domain"/>
    <property type="match status" value="1"/>
</dbReference>
<feature type="region of interest" description="Disordered" evidence="2">
    <location>
        <begin position="1"/>
        <end position="23"/>
    </location>
</feature>